<dbReference type="InterPro" id="IPR001789">
    <property type="entry name" value="Sig_transdc_resp-reg_receiver"/>
</dbReference>
<feature type="domain" description="PAS" evidence="12">
    <location>
        <begin position="735"/>
        <end position="805"/>
    </location>
</feature>
<dbReference type="InterPro" id="IPR036097">
    <property type="entry name" value="HisK_dim/P_sf"/>
</dbReference>
<dbReference type="PROSITE" id="PS50110">
    <property type="entry name" value="RESPONSE_REGULATORY"/>
    <property type="match status" value="1"/>
</dbReference>
<comment type="caution">
    <text evidence="14">The sequence shown here is derived from an EMBL/GenBank/DDBJ whole genome shotgun (WGS) entry which is preliminary data.</text>
</comment>
<dbReference type="PANTHER" id="PTHR43065:SF42">
    <property type="entry name" value="TWO-COMPONENT SENSOR PPRA"/>
    <property type="match status" value="1"/>
</dbReference>
<evidence type="ECO:0000256" key="6">
    <source>
        <dbReference type="ARBA" id="ARBA00022777"/>
    </source>
</evidence>
<dbReference type="SMART" id="SM00448">
    <property type="entry name" value="REC"/>
    <property type="match status" value="1"/>
</dbReference>
<dbReference type="InterPro" id="IPR029016">
    <property type="entry name" value="GAF-like_dom_sf"/>
</dbReference>
<proteinExistence type="predicted"/>
<dbReference type="SMART" id="SM00387">
    <property type="entry name" value="HATPase_c"/>
    <property type="match status" value="1"/>
</dbReference>
<dbReference type="Gene3D" id="3.40.50.2300">
    <property type="match status" value="1"/>
</dbReference>
<dbReference type="InterPro" id="IPR000014">
    <property type="entry name" value="PAS"/>
</dbReference>
<dbReference type="Pfam" id="PF02518">
    <property type="entry name" value="HATPase_c"/>
    <property type="match status" value="1"/>
</dbReference>
<organism evidence="14 15">
    <name type="scientific">Muricoccus vinaceus</name>
    <dbReference type="NCBI Taxonomy" id="424704"/>
    <lineage>
        <taxon>Bacteria</taxon>
        <taxon>Pseudomonadati</taxon>
        <taxon>Pseudomonadota</taxon>
        <taxon>Alphaproteobacteria</taxon>
        <taxon>Acetobacterales</taxon>
        <taxon>Roseomonadaceae</taxon>
        <taxon>Muricoccus</taxon>
    </lineage>
</organism>
<evidence type="ECO:0000256" key="2">
    <source>
        <dbReference type="ARBA" id="ARBA00012438"/>
    </source>
</evidence>
<dbReference type="PROSITE" id="PS50112">
    <property type="entry name" value="PAS"/>
    <property type="match status" value="3"/>
</dbReference>
<dbReference type="Pfam" id="PF08448">
    <property type="entry name" value="PAS_4"/>
    <property type="match status" value="2"/>
</dbReference>
<dbReference type="PROSITE" id="PS50109">
    <property type="entry name" value="HIS_KIN"/>
    <property type="match status" value="1"/>
</dbReference>
<dbReference type="Pfam" id="PF00072">
    <property type="entry name" value="Response_reg"/>
    <property type="match status" value="1"/>
</dbReference>
<dbReference type="Pfam" id="PF08447">
    <property type="entry name" value="PAS_3"/>
    <property type="match status" value="1"/>
</dbReference>
<dbReference type="Proteomes" id="UP001589789">
    <property type="component" value="Unassembled WGS sequence"/>
</dbReference>
<feature type="domain" description="Response regulatory" evidence="11">
    <location>
        <begin position="1120"/>
        <end position="1235"/>
    </location>
</feature>
<dbReference type="SUPFAM" id="SSF55781">
    <property type="entry name" value="GAF domain-like"/>
    <property type="match status" value="2"/>
</dbReference>
<dbReference type="SMART" id="SM00086">
    <property type="entry name" value="PAC"/>
    <property type="match status" value="3"/>
</dbReference>
<dbReference type="SMART" id="SM00388">
    <property type="entry name" value="HisKA"/>
    <property type="match status" value="1"/>
</dbReference>
<feature type="domain" description="PAS" evidence="12">
    <location>
        <begin position="308"/>
        <end position="364"/>
    </location>
</feature>
<dbReference type="InterPro" id="IPR013767">
    <property type="entry name" value="PAS_fold"/>
</dbReference>
<dbReference type="Pfam" id="PF00989">
    <property type="entry name" value="PAS"/>
    <property type="match status" value="1"/>
</dbReference>
<dbReference type="Pfam" id="PF01590">
    <property type="entry name" value="GAF"/>
    <property type="match status" value="2"/>
</dbReference>
<dbReference type="PROSITE" id="PS50113">
    <property type="entry name" value="PAC"/>
    <property type="match status" value="2"/>
</dbReference>
<dbReference type="CDD" id="cd00130">
    <property type="entry name" value="PAS"/>
    <property type="match status" value="3"/>
</dbReference>
<evidence type="ECO:0000313" key="14">
    <source>
        <dbReference type="EMBL" id="MFC0388113.1"/>
    </source>
</evidence>
<comment type="catalytic activity">
    <reaction evidence="1">
        <text>ATP + protein L-histidine = ADP + protein N-phospho-L-histidine.</text>
        <dbReference type="EC" id="2.7.13.3"/>
    </reaction>
</comment>
<evidence type="ECO:0000256" key="9">
    <source>
        <dbReference type="PROSITE-ProRule" id="PRU00169"/>
    </source>
</evidence>
<dbReference type="Gene3D" id="3.30.565.10">
    <property type="entry name" value="Histidine kinase-like ATPase, C-terminal domain"/>
    <property type="match status" value="1"/>
</dbReference>
<dbReference type="Gene3D" id="3.30.450.20">
    <property type="entry name" value="PAS domain"/>
    <property type="match status" value="4"/>
</dbReference>
<dbReference type="EMBL" id="JBHLVZ010000076">
    <property type="protein sequence ID" value="MFC0388113.1"/>
    <property type="molecule type" value="Genomic_DNA"/>
</dbReference>
<dbReference type="Gene3D" id="2.10.70.100">
    <property type="match status" value="1"/>
</dbReference>
<gene>
    <name evidence="14" type="ORF">ACFFIC_21600</name>
</gene>
<evidence type="ECO:0000256" key="7">
    <source>
        <dbReference type="ARBA" id="ARBA00022840"/>
    </source>
</evidence>
<dbReference type="Pfam" id="PF00512">
    <property type="entry name" value="HisKA"/>
    <property type="match status" value="1"/>
</dbReference>
<evidence type="ECO:0000259" key="10">
    <source>
        <dbReference type="PROSITE" id="PS50109"/>
    </source>
</evidence>
<keyword evidence="5" id="KW-0547">Nucleotide-binding</keyword>
<dbReference type="SUPFAM" id="SSF55874">
    <property type="entry name" value="ATPase domain of HSP90 chaperone/DNA topoisomerase II/histidine kinase"/>
    <property type="match status" value="1"/>
</dbReference>
<dbReference type="InterPro" id="IPR003594">
    <property type="entry name" value="HATPase_dom"/>
</dbReference>
<dbReference type="SMART" id="SM00065">
    <property type="entry name" value="GAF"/>
    <property type="match status" value="2"/>
</dbReference>
<keyword evidence="4" id="KW-0808">Transferase</keyword>
<evidence type="ECO:0000256" key="1">
    <source>
        <dbReference type="ARBA" id="ARBA00000085"/>
    </source>
</evidence>
<protein>
    <recommendedName>
        <fullName evidence="2">histidine kinase</fullName>
        <ecNumber evidence="2">2.7.13.3</ecNumber>
    </recommendedName>
</protein>
<feature type="domain" description="PAC" evidence="13">
    <location>
        <begin position="381"/>
        <end position="434"/>
    </location>
</feature>
<keyword evidence="3 9" id="KW-0597">Phosphoprotein</keyword>
<evidence type="ECO:0000256" key="8">
    <source>
        <dbReference type="ARBA" id="ARBA00023012"/>
    </source>
</evidence>
<dbReference type="CDD" id="cd18161">
    <property type="entry name" value="REC_hyHK_blue-like"/>
    <property type="match status" value="1"/>
</dbReference>
<evidence type="ECO:0000256" key="5">
    <source>
        <dbReference type="ARBA" id="ARBA00022741"/>
    </source>
</evidence>
<name>A0ABV6IWW8_9PROT</name>
<dbReference type="InterPro" id="IPR035965">
    <property type="entry name" value="PAS-like_dom_sf"/>
</dbReference>
<dbReference type="Gene3D" id="1.10.287.130">
    <property type="match status" value="1"/>
</dbReference>
<reference evidence="14 15" key="1">
    <citation type="submission" date="2024-09" db="EMBL/GenBank/DDBJ databases">
        <authorList>
            <person name="Sun Q."/>
            <person name="Mori K."/>
        </authorList>
    </citation>
    <scope>NUCLEOTIDE SEQUENCE [LARGE SCALE GENOMIC DNA]</scope>
    <source>
        <strain evidence="14 15">CCM 7468</strain>
    </source>
</reference>
<dbReference type="InterPro" id="IPR003018">
    <property type="entry name" value="GAF"/>
</dbReference>
<dbReference type="EC" id="2.7.13.3" evidence="2"/>
<sequence>MSDPLRNRGWTEPERLAALGRTRLLDTPPERSFDDLARMAAELLGMPMAGIHLVAEHRQWAKAQLGIGLPDMPRDIAFCPQAMLEPDGLVIPDATRDSRFASNPLVTRPSGIRFYAGMPIEAEGLPIGALCVIDNKPHEDGLDERQRFVLKTLAAQVSTEIALRRAIDERDEALAERARAGALQSQTLNSVIDYAIITTDLDGRVNGWNAGAENVLGWTADEMIGQTAERFFTAEDRMAGRMATEMRCALETGRGNDERWHLRKDGRRFWANGAMMALRAHAGEAVGFVKVLRDRTEQHEAAEALRAAEARLRRAQEAGRVGVFTVGVEDAILHATPEFCRLYGVAERESIPAEEFERLVIPEDAALVSRAASRRQGIAIRDVRYRIRRADTGELRWISRRGEMEHDADGRPVRFVGVAQDITEERAAQDALARSEAHWRGIFERLQEGLITGELVRDAAGRVTDWRYLEVNPAWGIQVGIPSEQAAGRTVRELFPGIEDAWIDEMAAVVETGVPAAFSRPVGSLARWYEGHIFALAGDRFGVIFTEVTERQSAEARRLALLNLDDRLRDMQDPAAMSLVAAEVMGVAMGAARAGYGTFEPEGEVLALERDWTMPGIPPIAGRHGMRDYGSYVDDLRQGRTVVTEDTRQDPRTTARAAALEAIAVRSLVNLPLVEQGRLVATFFVADARPRAWTEKEIGFMRDAAERTRSAIERRRAENDLRHLAASLEQQVAQRTAERDRVWRNSRDLLTVVGADGIFRAVNPAWTAILGHAPADVVGRSFLDFVWPEDALHTQGGLEEAASSRDLTNFENRYRHVDGTPRWIAWHTSAEDDLIYAYGRDVTPEKEAQAALRKTEDVLRQSQKMEAVGQLTGGLAHDFNNLLTGIIGSLELLQTRMAQGRMKDVDRYIGAAQGASRRAAALTHRLLAFSRQQTLDPRPTDVNRLVTGMEDLVRRTAGPGIHIEVALADGLWPTLVDPPQLENALLNLCINARDAMPDGGRITIKTANKWMDEHAAGERDLPPGQYIGLCVTDTGTGMPPEVIARAFDPFFTTKPLGQGTGLGLSMIYGFVRQSGGQVHICSEVGQGTTMCLYLPRHHGAAVAEAPPEFTDAPRATAGETVLVVDDEPTVRMLVKEVLEGLGYTAIEAADGMAGLALLRSAARIDLLVTDVGLPGGINGRQMADAARVTRPGLRVLFITGYAENAVLDGRLDAGMHVLTKPFTMEALASRIRAIIAGASASGT</sequence>
<dbReference type="CDD" id="cd00082">
    <property type="entry name" value="HisKA"/>
    <property type="match status" value="1"/>
</dbReference>
<dbReference type="InterPro" id="IPR011006">
    <property type="entry name" value="CheY-like_superfamily"/>
</dbReference>
<dbReference type="SUPFAM" id="SSF47384">
    <property type="entry name" value="Homodimeric domain of signal transducing histidine kinase"/>
    <property type="match status" value="1"/>
</dbReference>
<dbReference type="InterPro" id="IPR013655">
    <property type="entry name" value="PAS_fold_3"/>
</dbReference>
<evidence type="ECO:0000259" key="11">
    <source>
        <dbReference type="PROSITE" id="PS50110"/>
    </source>
</evidence>
<dbReference type="PANTHER" id="PTHR43065">
    <property type="entry name" value="SENSOR HISTIDINE KINASE"/>
    <property type="match status" value="1"/>
</dbReference>
<dbReference type="CDD" id="cd16919">
    <property type="entry name" value="HATPase_CckA-like"/>
    <property type="match status" value="1"/>
</dbReference>
<keyword evidence="7" id="KW-0067">ATP-binding</keyword>
<feature type="domain" description="Histidine kinase" evidence="10">
    <location>
        <begin position="874"/>
        <end position="1098"/>
    </location>
</feature>
<accession>A0ABV6IWW8</accession>
<dbReference type="InterPro" id="IPR001610">
    <property type="entry name" value="PAC"/>
</dbReference>
<keyword evidence="8" id="KW-0902">Two-component regulatory system</keyword>
<dbReference type="RefSeq" id="WP_377054219.1">
    <property type="nucleotide sequence ID" value="NZ_JBHLVZ010000076.1"/>
</dbReference>
<keyword evidence="15" id="KW-1185">Reference proteome</keyword>
<dbReference type="Gene3D" id="3.30.450.40">
    <property type="match status" value="2"/>
</dbReference>
<feature type="domain" description="PAS" evidence="12">
    <location>
        <begin position="184"/>
        <end position="253"/>
    </location>
</feature>
<dbReference type="InterPro" id="IPR000700">
    <property type="entry name" value="PAS-assoc_C"/>
</dbReference>
<dbReference type="PRINTS" id="PR00344">
    <property type="entry name" value="BCTRLSENSOR"/>
</dbReference>
<evidence type="ECO:0000259" key="13">
    <source>
        <dbReference type="PROSITE" id="PS50113"/>
    </source>
</evidence>
<feature type="domain" description="PAC" evidence="13">
    <location>
        <begin position="255"/>
        <end position="307"/>
    </location>
</feature>
<evidence type="ECO:0000256" key="4">
    <source>
        <dbReference type="ARBA" id="ARBA00022679"/>
    </source>
</evidence>
<evidence type="ECO:0000256" key="3">
    <source>
        <dbReference type="ARBA" id="ARBA00022553"/>
    </source>
</evidence>
<dbReference type="InterPro" id="IPR005467">
    <property type="entry name" value="His_kinase_dom"/>
</dbReference>
<dbReference type="NCBIfam" id="TIGR00229">
    <property type="entry name" value="sensory_box"/>
    <property type="match status" value="3"/>
</dbReference>
<feature type="modified residue" description="4-aspartylphosphate" evidence="9">
    <location>
        <position position="1170"/>
    </location>
</feature>
<evidence type="ECO:0000259" key="12">
    <source>
        <dbReference type="PROSITE" id="PS50112"/>
    </source>
</evidence>
<evidence type="ECO:0000313" key="15">
    <source>
        <dbReference type="Proteomes" id="UP001589789"/>
    </source>
</evidence>
<dbReference type="InterPro" id="IPR036890">
    <property type="entry name" value="HATPase_C_sf"/>
</dbReference>
<dbReference type="SMART" id="SM00091">
    <property type="entry name" value="PAS"/>
    <property type="match status" value="4"/>
</dbReference>
<dbReference type="InterPro" id="IPR004358">
    <property type="entry name" value="Sig_transdc_His_kin-like_C"/>
</dbReference>
<dbReference type="SUPFAM" id="SSF55785">
    <property type="entry name" value="PYP-like sensor domain (PAS domain)"/>
    <property type="match status" value="4"/>
</dbReference>
<keyword evidence="6" id="KW-0418">Kinase</keyword>
<dbReference type="SUPFAM" id="SSF52172">
    <property type="entry name" value="CheY-like"/>
    <property type="match status" value="1"/>
</dbReference>
<dbReference type="InterPro" id="IPR003661">
    <property type="entry name" value="HisK_dim/P_dom"/>
</dbReference>
<dbReference type="InterPro" id="IPR013656">
    <property type="entry name" value="PAS_4"/>
</dbReference>